<evidence type="ECO:0000259" key="3">
    <source>
        <dbReference type="SMART" id="SM00906"/>
    </source>
</evidence>
<dbReference type="CDD" id="cd12148">
    <property type="entry name" value="fungal_TF_MHR"/>
    <property type="match status" value="1"/>
</dbReference>
<dbReference type="GO" id="GO:0006351">
    <property type="term" value="P:DNA-templated transcription"/>
    <property type="evidence" value="ECO:0007669"/>
    <property type="project" value="InterPro"/>
</dbReference>
<dbReference type="Proteomes" id="UP000518752">
    <property type="component" value="Unassembled WGS sequence"/>
</dbReference>
<dbReference type="Pfam" id="PF04082">
    <property type="entry name" value="Fungal_trans"/>
    <property type="match status" value="1"/>
</dbReference>
<feature type="compositionally biased region" description="Basic and acidic residues" evidence="2">
    <location>
        <begin position="636"/>
        <end position="650"/>
    </location>
</feature>
<feature type="region of interest" description="Disordered" evidence="2">
    <location>
        <begin position="19"/>
        <end position="42"/>
    </location>
</feature>
<dbReference type="AlphaFoldDB" id="A0A8H5I178"/>
<organism evidence="4 5">
    <name type="scientific">Collybiopsis confluens</name>
    <dbReference type="NCBI Taxonomy" id="2823264"/>
    <lineage>
        <taxon>Eukaryota</taxon>
        <taxon>Fungi</taxon>
        <taxon>Dikarya</taxon>
        <taxon>Basidiomycota</taxon>
        <taxon>Agaricomycotina</taxon>
        <taxon>Agaricomycetes</taxon>
        <taxon>Agaricomycetidae</taxon>
        <taxon>Agaricales</taxon>
        <taxon>Marasmiineae</taxon>
        <taxon>Omphalotaceae</taxon>
        <taxon>Collybiopsis</taxon>
    </lineage>
</organism>
<dbReference type="GO" id="GO:0008270">
    <property type="term" value="F:zinc ion binding"/>
    <property type="evidence" value="ECO:0007669"/>
    <property type="project" value="InterPro"/>
</dbReference>
<dbReference type="InterPro" id="IPR007219">
    <property type="entry name" value="XnlR_reg_dom"/>
</dbReference>
<dbReference type="GO" id="GO:0003700">
    <property type="term" value="F:DNA-binding transcription factor activity"/>
    <property type="evidence" value="ECO:0007669"/>
    <property type="project" value="InterPro"/>
</dbReference>
<keyword evidence="1" id="KW-0539">Nucleus</keyword>
<keyword evidence="5" id="KW-1185">Reference proteome</keyword>
<evidence type="ECO:0000256" key="1">
    <source>
        <dbReference type="ARBA" id="ARBA00023242"/>
    </source>
</evidence>
<proteinExistence type="predicted"/>
<dbReference type="InterPro" id="IPR050987">
    <property type="entry name" value="AtrR-like"/>
</dbReference>
<evidence type="ECO:0000256" key="2">
    <source>
        <dbReference type="SAM" id="MobiDB-lite"/>
    </source>
</evidence>
<feature type="compositionally biased region" description="Polar residues" evidence="2">
    <location>
        <begin position="25"/>
        <end position="41"/>
    </location>
</feature>
<dbReference type="OrthoDB" id="4456959at2759"/>
<feature type="domain" description="Xylanolytic transcriptional activator regulatory" evidence="3">
    <location>
        <begin position="291"/>
        <end position="367"/>
    </location>
</feature>
<dbReference type="PANTHER" id="PTHR46910">
    <property type="entry name" value="TRANSCRIPTION FACTOR PDR1"/>
    <property type="match status" value="1"/>
</dbReference>
<feature type="region of interest" description="Disordered" evidence="2">
    <location>
        <begin position="634"/>
        <end position="656"/>
    </location>
</feature>
<feature type="region of interest" description="Disordered" evidence="2">
    <location>
        <begin position="674"/>
        <end position="699"/>
    </location>
</feature>
<dbReference type="GO" id="GO:0003677">
    <property type="term" value="F:DNA binding"/>
    <property type="evidence" value="ECO:0007669"/>
    <property type="project" value="InterPro"/>
</dbReference>
<dbReference type="SMART" id="SM00906">
    <property type="entry name" value="Fungal_trans"/>
    <property type="match status" value="1"/>
</dbReference>
<reference evidence="4 5" key="1">
    <citation type="journal article" date="2020" name="ISME J.">
        <title>Uncovering the hidden diversity of litter-decomposition mechanisms in mushroom-forming fungi.</title>
        <authorList>
            <person name="Floudas D."/>
            <person name="Bentzer J."/>
            <person name="Ahren D."/>
            <person name="Johansson T."/>
            <person name="Persson P."/>
            <person name="Tunlid A."/>
        </authorList>
    </citation>
    <scope>NUCLEOTIDE SEQUENCE [LARGE SCALE GENOMIC DNA]</scope>
    <source>
        <strain evidence="4 5">CBS 406.79</strain>
    </source>
</reference>
<evidence type="ECO:0000313" key="4">
    <source>
        <dbReference type="EMBL" id="KAF5393267.1"/>
    </source>
</evidence>
<comment type="caution">
    <text evidence="4">The sequence shown here is derived from an EMBL/GenBank/DDBJ whole genome shotgun (WGS) entry which is preliminary data.</text>
</comment>
<name>A0A8H5I178_9AGAR</name>
<dbReference type="PANTHER" id="PTHR46910:SF38">
    <property type="entry name" value="ZN(2)-C6 FUNGAL-TYPE DOMAIN-CONTAINING PROTEIN"/>
    <property type="match status" value="1"/>
</dbReference>
<evidence type="ECO:0000313" key="5">
    <source>
        <dbReference type="Proteomes" id="UP000518752"/>
    </source>
</evidence>
<sequence>MEGSRSATTVNILKFRPPAEHKSATGMSTHLQIRPSPTTRSENLKIDHSDSDEAFLVDNLTGTQRLTLRGSHSLPESSISYHRFHGPSSSINLVDTTRKLKHAHLMAATEERSLAFSTSTAFPAIEVANPLRRPGFWRAPVWEVMYEGLNVDSPELLDSVLEQFPESELAEELIRLYFQHVNPLFPLLNQHIFDRQWEERVYDKDIWFCALLMCIFAVASRWSDDPRVLPRYSKQGSHGSDFSRTGWHFFNIAIDIHRTHRSLLYTASLFEIQTFGLLSLFLRGTTEYAPGWIVTSVGLRKAMDVGAQRKSVYKHKPNAQDELWKRAFWLLIALDRTTSADLGRSCALGEEEQVVIDLDLPLEVDDDYWENQDDPMMAFRQPKGLPSRVSAFNAWIRLTQITAFALRTLYVLNPEKTPLVHQKLLDSESIVMQLDMALAKWVSTLPEHLRWPNQTGDPIFSNQSASLFLTYHLTQILIHRAFIPFSDLLPPARYASQKVFRFNSSFSSSALTICVQAAKACAQVVEDQMRKGLSNVTLLIAVCNSCTTILVLNLWDLRAKEILEQSNTEDVKPQHVMAIQRTRKDIDIFIEALELTEPRYPSVTQILAALRASFPDSEPNLNEQERPFPRVIPGNELHRFEDSPPSRRCDSSVAPALPMLSGRNDCTFRNHSPPTRANIHPGILSEPPPRSLLYDGSSSTSKSPIAGWTTHRSPFSQPRNSQVLPWHDSTTQRELLPFISSVGGGESSYLRPSFRNHDRAYDLYQTNPTSSDFLPTSDARSRPRPSAYYEERGYTRQVIDYLGPVSTHWSFGLSDSNGNCRPNYSGPHAYHRMRESFIDQT</sequence>
<feature type="region of interest" description="Disordered" evidence="2">
    <location>
        <begin position="766"/>
        <end position="786"/>
    </location>
</feature>
<dbReference type="EMBL" id="JAACJN010000002">
    <property type="protein sequence ID" value="KAF5393267.1"/>
    <property type="molecule type" value="Genomic_DNA"/>
</dbReference>
<gene>
    <name evidence="4" type="ORF">D9757_000621</name>
</gene>
<accession>A0A8H5I178</accession>
<protein>
    <recommendedName>
        <fullName evidence="3">Xylanolytic transcriptional activator regulatory domain-containing protein</fullName>
    </recommendedName>
</protein>